<organism evidence="1">
    <name type="scientific">Nymphaea colorata</name>
    <name type="common">pocket water lily</name>
    <dbReference type="NCBI Taxonomy" id="210225"/>
    <lineage>
        <taxon>Eukaryota</taxon>
        <taxon>Viridiplantae</taxon>
        <taxon>Streptophyta</taxon>
        <taxon>Embryophyta</taxon>
        <taxon>Tracheophyta</taxon>
        <taxon>Spermatophyta</taxon>
        <taxon>Magnoliopsida</taxon>
        <taxon>Nymphaeales</taxon>
        <taxon>Nymphaeaceae</taxon>
        <taxon>Nymphaea</taxon>
    </lineage>
</organism>
<dbReference type="Gramene" id="NC6G0097920.1">
    <property type="protein sequence ID" value="NC6G0097920.1:cds"/>
    <property type="gene ID" value="NC6G0097920"/>
</dbReference>
<sequence length="102" mass="11362">MQAASSYFFTAKPHAPKNSRVGVRAQGNSLGIGDRVAAEKSMAVKWSQKTVVIPPLKRGCHIVTHKVDLRLPSFLLLFLFLLLRLRQSGFYRSLVGCGFTSW</sequence>
<proteinExistence type="predicted"/>
<protein>
    <submittedName>
        <fullName evidence="1">Uncharacterized protein</fullName>
    </submittedName>
</protein>
<evidence type="ECO:0000313" key="1">
    <source>
        <dbReference type="EMBL" id="VVW51948.1"/>
    </source>
</evidence>
<dbReference type="AlphaFoldDB" id="A0A5K1EMV3"/>
<dbReference type="EMBL" id="LR721784">
    <property type="protein sequence ID" value="VVW51948.1"/>
    <property type="molecule type" value="Genomic_DNA"/>
</dbReference>
<reference evidence="1" key="1">
    <citation type="submission" date="2019-09" db="EMBL/GenBank/DDBJ databases">
        <authorList>
            <person name="Zhang L."/>
        </authorList>
    </citation>
    <scope>NUCLEOTIDE SEQUENCE</scope>
</reference>
<name>A0A5K1EMV3_9MAGN</name>
<accession>A0A5K1EMV3</accession>
<gene>
    <name evidence="1" type="ORF">NYM_LOCUS21240</name>
</gene>